<evidence type="ECO:0000259" key="1">
    <source>
        <dbReference type="SMART" id="SM00646"/>
    </source>
</evidence>
<dbReference type="Pfam" id="PF01520">
    <property type="entry name" value="Amidase_3"/>
    <property type="match status" value="1"/>
</dbReference>
<dbReference type="RefSeq" id="WP_317719723.1">
    <property type="nucleotide sequence ID" value="NZ_AP026806.1"/>
</dbReference>
<protein>
    <submittedName>
        <fullName evidence="2">N-acetylmuramoyl-L-alanine amidase</fullName>
    </submittedName>
</protein>
<dbReference type="Proteomes" id="UP001321763">
    <property type="component" value="Chromosome"/>
</dbReference>
<dbReference type="AlphaFoldDB" id="A0ABC8EDT5"/>
<dbReference type="CDD" id="cd02696">
    <property type="entry name" value="MurNAc-LAA"/>
    <property type="match status" value="1"/>
</dbReference>
<dbReference type="InterPro" id="IPR051922">
    <property type="entry name" value="Bact_Sporulation_Assoc"/>
</dbReference>
<dbReference type="SMART" id="SM00646">
    <property type="entry name" value="Ami_3"/>
    <property type="match status" value="1"/>
</dbReference>
<dbReference type="InterPro" id="IPR007253">
    <property type="entry name" value="Cell_wall-bd_2"/>
</dbReference>
<accession>A0ABC8EDT5</accession>
<dbReference type="Gene3D" id="3.40.630.40">
    <property type="entry name" value="Zn-dependent exopeptidases"/>
    <property type="match status" value="1"/>
</dbReference>
<dbReference type="PANTHER" id="PTHR30032">
    <property type="entry name" value="N-ACETYLMURAMOYL-L-ALANINE AMIDASE-RELATED"/>
    <property type="match status" value="1"/>
</dbReference>
<gene>
    <name evidence="2" type="ORF">K234311028_20550</name>
</gene>
<dbReference type="PANTHER" id="PTHR30032:SF8">
    <property type="entry name" value="GERMINATION-SPECIFIC N-ACETYLMURAMOYL-L-ALANINE AMIDASE"/>
    <property type="match status" value="1"/>
</dbReference>
<dbReference type="EMBL" id="AP026818">
    <property type="protein sequence ID" value="BDR81809.1"/>
    <property type="molecule type" value="Genomic_DNA"/>
</dbReference>
<sequence length="509" mass="54153">MGRKRSSLKFLVIFLSVFLVFTAKVSAAQSIKRFGGSNRYETSVKISQNNWSASNYVILVSGEDYPDALTASPLSKKYNAPILLTQSGNINSTTLGEIKRLNAKNAIILGGPTVVSEGTVNVLKNMRVNCTRIYGKDRYETSVKVAKTVGISNGIFIASGAGFADAVSAAPIAASRQMPIILTSSKKLPDVVRNYVRENKDSTYYVVGGNASVNSTAVDGIIKYKRLSGQNRYETNSAVINGFANNINFGNTYLASGQGYADALSGSAAAGKTSSPMVLVSSSNTVNSIIKSKLDTITTISVLGGTGVISDALVNKLIQKQGTSIKVCLDAGHGGYDPGAIGPTGVREKDVTLAITLKVGRILKQNGIDVVYTRTSDSVSWPSNETKDLQKRCDIANNANVQYFVSIHANSASVSNAKGTEVYYSPGSANGEKLAKAIQDEVVKATNLYNRGVKTANFYVLKNTNAPAALVETGFISNPTEEKLLKDNAFQEKMAQAIAKGVLRAINNE</sequence>
<reference evidence="2 3" key="1">
    <citation type="submission" date="2022-09" db="EMBL/GenBank/DDBJ databases">
        <title>complete genome sequences of Clostridium tetani str. KHSU-234311-028 isolated from soil.</title>
        <authorList>
            <person name="Sekizuka T."/>
            <person name="Shitada C."/>
            <person name="Takahashi M."/>
            <person name="Kuroda M."/>
        </authorList>
    </citation>
    <scope>NUCLEOTIDE SEQUENCE [LARGE SCALE GENOMIC DNA]</scope>
    <source>
        <strain evidence="2 3">KHSU-234311-028</strain>
    </source>
</reference>
<organism evidence="2 3">
    <name type="scientific">Clostridium tetani</name>
    <dbReference type="NCBI Taxonomy" id="1513"/>
    <lineage>
        <taxon>Bacteria</taxon>
        <taxon>Bacillati</taxon>
        <taxon>Bacillota</taxon>
        <taxon>Clostridia</taxon>
        <taxon>Eubacteriales</taxon>
        <taxon>Clostridiaceae</taxon>
        <taxon>Clostridium</taxon>
    </lineage>
</organism>
<proteinExistence type="predicted"/>
<feature type="domain" description="MurNAc-LAA" evidence="1">
    <location>
        <begin position="393"/>
        <end position="503"/>
    </location>
</feature>
<dbReference type="Pfam" id="PF04122">
    <property type="entry name" value="CW_binding_2"/>
    <property type="match status" value="3"/>
</dbReference>
<evidence type="ECO:0000313" key="3">
    <source>
        <dbReference type="Proteomes" id="UP001321763"/>
    </source>
</evidence>
<dbReference type="Gene3D" id="3.40.50.12090">
    <property type="match status" value="2"/>
</dbReference>
<dbReference type="InterPro" id="IPR002508">
    <property type="entry name" value="MurNAc-LAA_cat"/>
</dbReference>
<dbReference type="SUPFAM" id="SSF53187">
    <property type="entry name" value="Zn-dependent exopeptidases"/>
    <property type="match status" value="1"/>
</dbReference>
<name>A0ABC8EDT5_CLOTA</name>
<evidence type="ECO:0000313" key="2">
    <source>
        <dbReference type="EMBL" id="BDR81809.1"/>
    </source>
</evidence>